<reference evidence="2" key="1">
    <citation type="journal article" date="2010" name="Genome Biol.">
        <title>Genome sequence of the necrotrophic plant pathogen Pythium ultimum reveals original pathogenicity mechanisms and effector repertoire.</title>
        <authorList>
            <person name="Levesque C.A."/>
            <person name="Brouwer H."/>
            <person name="Cano L."/>
            <person name="Hamilton J.P."/>
            <person name="Holt C."/>
            <person name="Huitema E."/>
            <person name="Raffaele S."/>
            <person name="Robideau G.P."/>
            <person name="Thines M."/>
            <person name="Win J."/>
            <person name="Zerillo M.M."/>
            <person name="Beakes G.W."/>
            <person name="Boore J.L."/>
            <person name="Busam D."/>
            <person name="Dumas B."/>
            <person name="Ferriera S."/>
            <person name="Fuerstenberg S.I."/>
            <person name="Gachon C.M."/>
            <person name="Gaulin E."/>
            <person name="Govers F."/>
            <person name="Grenville-Briggs L."/>
            <person name="Horner N."/>
            <person name="Hostetler J."/>
            <person name="Jiang R.H."/>
            <person name="Johnson J."/>
            <person name="Krajaejun T."/>
            <person name="Lin H."/>
            <person name="Meijer H.J."/>
            <person name="Moore B."/>
            <person name="Morris P."/>
            <person name="Phuntmart V."/>
            <person name="Puiu D."/>
            <person name="Shetty J."/>
            <person name="Stajich J.E."/>
            <person name="Tripathy S."/>
            <person name="Wawra S."/>
            <person name="van West P."/>
            <person name="Whitty B.R."/>
            <person name="Coutinho P.M."/>
            <person name="Henrissat B."/>
            <person name="Martin F."/>
            <person name="Thomas P.D."/>
            <person name="Tyler B.M."/>
            <person name="De Vries R.P."/>
            <person name="Kamoun S."/>
            <person name="Yandell M."/>
            <person name="Tisserat N."/>
            <person name="Buell C.R."/>
        </authorList>
    </citation>
    <scope>NUCLEOTIDE SEQUENCE</scope>
    <source>
        <strain evidence="2">DAOM:BR144</strain>
    </source>
</reference>
<dbReference type="Proteomes" id="UP000019132">
    <property type="component" value="Unassembled WGS sequence"/>
</dbReference>
<dbReference type="HOGENOM" id="CLU_2710277_0_0_1"/>
<reference evidence="1" key="3">
    <citation type="submission" date="2014-11" db="UniProtKB">
        <authorList>
            <consortium name="EnsemblProtists"/>
        </authorList>
    </citation>
    <scope>IDENTIFICATION</scope>
    <source>
        <strain evidence="1">DAOM BR144</strain>
    </source>
</reference>
<proteinExistence type="predicted"/>
<accession>K3WC88</accession>
<dbReference type="InParanoid" id="K3WC88"/>
<dbReference type="AlphaFoldDB" id="K3WC88"/>
<protein>
    <submittedName>
        <fullName evidence="1">Uncharacterized protein</fullName>
    </submittedName>
</protein>
<evidence type="ECO:0000313" key="2">
    <source>
        <dbReference type="Proteomes" id="UP000019132"/>
    </source>
</evidence>
<dbReference type="EnsemblProtists" id="PYU1_T002579">
    <property type="protein sequence ID" value="PYU1_T002579"/>
    <property type="gene ID" value="PYU1_G002576"/>
</dbReference>
<keyword evidence="2" id="KW-1185">Reference proteome</keyword>
<reference evidence="2" key="2">
    <citation type="submission" date="2010-04" db="EMBL/GenBank/DDBJ databases">
        <authorList>
            <person name="Buell R."/>
            <person name="Hamilton J."/>
            <person name="Hostetler J."/>
        </authorList>
    </citation>
    <scope>NUCLEOTIDE SEQUENCE [LARGE SCALE GENOMIC DNA]</scope>
    <source>
        <strain evidence="2">DAOM:BR144</strain>
    </source>
</reference>
<organism evidence="1 2">
    <name type="scientific">Globisporangium ultimum (strain ATCC 200006 / CBS 805.95 / DAOM BR144)</name>
    <name type="common">Pythium ultimum</name>
    <dbReference type="NCBI Taxonomy" id="431595"/>
    <lineage>
        <taxon>Eukaryota</taxon>
        <taxon>Sar</taxon>
        <taxon>Stramenopiles</taxon>
        <taxon>Oomycota</taxon>
        <taxon>Peronosporomycetes</taxon>
        <taxon>Pythiales</taxon>
        <taxon>Pythiaceae</taxon>
        <taxon>Globisporangium</taxon>
    </lineage>
</organism>
<evidence type="ECO:0000313" key="1">
    <source>
        <dbReference type="EnsemblProtists" id="PYU1_T002579"/>
    </source>
</evidence>
<dbReference type="VEuPathDB" id="FungiDB:PYU1_G002576"/>
<dbReference type="OMA" id="DSRSFCT"/>
<name>K3WC88_GLOUD</name>
<sequence length="82" mass="9062">MQPQNTTNAMGIDSRSFCTIRFHRVSLSRASLIALSSNWSCCVRKLCKGYPLAIGSLLSSGVRVPALNDLRPWIIVVVRNLT</sequence>
<dbReference type="eggNOG" id="ENOG502SYKA">
    <property type="taxonomic scope" value="Eukaryota"/>
</dbReference>